<name>A0AAW0MCM9_QUESU</name>
<gene>
    <name evidence="1" type="ORF">CFP56_036659</name>
</gene>
<dbReference type="AlphaFoldDB" id="A0AAW0MCM9"/>
<organism evidence="1">
    <name type="scientific">Quercus suber</name>
    <name type="common">Cork oak</name>
    <dbReference type="NCBI Taxonomy" id="58331"/>
    <lineage>
        <taxon>Eukaryota</taxon>
        <taxon>Viridiplantae</taxon>
        <taxon>Streptophyta</taxon>
        <taxon>Embryophyta</taxon>
        <taxon>Tracheophyta</taxon>
        <taxon>Spermatophyta</taxon>
        <taxon>Magnoliopsida</taxon>
        <taxon>eudicotyledons</taxon>
        <taxon>Gunneridae</taxon>
        <taxon>Pentapetalae</taxon>
        <taxon>rosids</taxon>
        <taxon>fabids</taxon>
        <taxon>Fagales</taxon>
        <taxon>Fagaceae</taxon>
        <taxon>Quercus</taxon>
    </lineage>
</organism>
<dbReference type="EMBL" id="PKMF04000006">
    <property type="protein sequence ID" value="KAK7860539.1"/>
    <property type="molecule type" value="Genomic_DNA"/>
</dbReference>
<comment type="caution">
    <text evidence="1">The sequence shown here is derived from an EMBL/GenBank/DDBJ whole genome shotgun (WGS) entry which is preliminary data.</text>
</comment>
<sequence>MVLGISSVSGGAFHINKLPFFLLIEKLGLLIILLHDDVKRLLRTGDGGNIAGITKAFYSSIICMLCDEILKIFHPL</sequence>
<reference evidence="1" key="1">
    <citation type="submission" date="2017-12" db="EMBL/GenBank/DDBJ databases">
        <authorList>
            <person name="Barbosa P."/>
            <person name="Usie A."/>
            <person name="Ramos A.M."/>
        </authorList>
    </citation>
    <scope>NUCLEOTIDE SEQUENCE</scope>
    <source>
        <strain evidence="1">HL8</strain>
        <tissue evidence="1">Leaves</tissue>
    </source>
</reference>
<evidence type="ECO:0000313" key="1">
    <source>
        <dbReference type="EMBL" id="KAK7860539.1"/>
    </source>
</evidence>
<proteinExistence type="predicted"/>
<reference evidence="1" key="3">
    <citation type="submission" date="2023-07" db="EMBL/GenBank/DDBJ databases">
        <title>An improved reference 1 genome and first organelle genomes of Quercus suber.</title>
        <authorList>
            <consortium name="Genosuber Consortium"/>
            <person name="Usie A."/>
            <person name="Serra O."/>
            <person name="Barros P."/>
        </authorList>
    </citation>
    <scope>NUCLEOTIDE SEQUENCE</scope>
    <source>
        <strain evidence="1">HL8</strain>
        <tissue evidence="1">Leaves</tissue>
    </source>
</reference>
<protein>
    <submittedName>
        <fullName evidence="1">Uncharacterized protein</fullName>
    </submittedName>
</protein>
<reference evidence="1" key="2">
    <citation type="journal article" date="2018" name="Sci. Data">
        <title>The draft genome sequence of cork oak.</title>
        <authorList>
            <person name="Ramos A.M."/>
            <person name="Usie A."/>
            <person name="Barbosa P."/>
            <person name="Barros P.M."/>
            <person name="Capote T."/>
            <person name="Chaves I."/>
            <person name="Simoes F."/>
            <person name="Abreu I."/>
            <person name="Carrasquinho I."/>
            <person name="Faro C."/>
            <person name="Guimaraes J.B."/>
            <person name="Mendonca D."/>
            <person name="Nobrega F."/>
            <person name="Rodrigues L."/>
            <person name="Saibo N.J.M."/>
            <person name="Varela M.C."/>
            <person name="Egas C."/>
            <person name="Matos J."/>
            <person name="Miguel C.M."/>
            <person name="Oliveira M.M."/>
            <person name="Ricardo C.P."/>
            <person name="Goncalves S."/>
        </authorList>
    </citation>
    <scope>NUCLEOTIDE SEQUENCE [LARGE SCALE GENOMIC DNA]</scope>
    <source>
        <strain evidence="1">HL8</strain>
    </source>
</reference>
<accession>A0AAW0MCM9</accession>